<evidence type="ECO:0000256" key="1">
    <source>
        <dbReference type="ARBA" id="ARBA00022729"/>
    </source>
</evidence>
<feature type="domain" description="Calx-beta" evidence="4">
    <location>
        <begin position="29"/>
        <end position="128"/>
    </location>
</feature>
<dbReference type="PANTHER" id="PTHR45739">
    <property type="entry name" value="MATRIX PROTEIN, PUTATIVE-RELATED"/>
    <property type="match status" value="1"/>
</dbReference>
<comment type="caution">
    <text evidence="5">The sequence shown here is derived from an EMBL/GenBank/DDBJ whole genome shotgun (WGS) entry which is preliminary data.</text>
</comment>
<dbReference type="Proteomes" id="UP000821866">
    <property type="component" value="Chromosome 1"/>
</dbReference>
<keyword evidence="2" id="KW-0677">Repeat</keyword>
<dbReference type="GO" id="GO:0016020">
    <property type="term" value="C:membrane"/>
    <property type="evidence" value="ECO:0007669"/>
    <property type="project" value="InterPro"/>
</dbReference>
<dbReference type="AlphaFoldDB" id="A0A9J6F2C7"/>
<evidence type="ECO:0000256" key="3">
    <source>
        <dbReference type="ARBA" id="ARBA00022837"/>
    </source>
</evidence>
<protein>
    <recommendedName>
        <fullName evidence="4">Calx-beta domain-containing protein</fullName>
    </recommendedName>
</protein>
<evidence type="ECO:0000259" key="4">
    <source>
        <dbReference type="SMART" id="SM00237"/>
    </source>
</evidence>
<dbReference type="Gene3D" id="2.60.40.2030">
    <property type="match status" value="1"/>
</dbReference>
<keyword evidence="1" id="KW-0732">Signal</keyword>
<dbReference type="SMART" id="SM00237">
    <property type="entry name" value="Calx_beta"/>
    <property type="match status" value="1"/>
</dbReference>
<evidence type="ECO:0000313" key="5">
    <source>
        <dbReference type="EMBL" id="KAH8040787.1"/>
    </source>
</evidence>
<dbReference type="GO" id="GO:0009653">
    <property type="term" value="P:anatomical structure morphogenesis"/>
    <property type="evidence" value="ECO:0007669"/>
    <property type="project" value="TreeGrafter"/>
</dbReference>
<name>A0A9J6F2C7_RHIMP</name>
<dbReference type="Pfam" id="PF03160">
    <property type="entry name" value="Calx-beta"/>
    <property type="match status" value="1"/>
</dbReference>
<dbReference type="GO" id="GO:0007154">
    <property type="term" value="P:cell communication"/>
    <property type="evidence" value="ECO:0007669"/>
    <property type="project" value="InterPro"/>
</dbReference>
<keyword evidence="3" id="KW-0106">Calcium</keyword>
<accession>A0A9J6F2C7</accession>
<dbReference type="InterPro" id="IPR051561">
    <property type="entry name" value="FRAS1_ECM"/>
</dbReference>
<proteinExistence type="predicted"/>
<dbReference type="InterPro" id="IPR038081">
    <property type="entry name" value="CalX-like_sf"/>
</dbReference>
<evidence type="ECO:0000313" key="6">
    <source>
        <dbReference type="Proteomes" id="UP000821866"/>
    </source>
</evidence>
<evidence type="ECO:0000256" key="2">
    <source>
        <dbReference type="ARBA" id="ARBA00022737"/>
    </source>
</evidence>
<dbReference type="InterPro" id="IPR003644">
    <property type="entry name" value="Calx_beta"/>
</dbReference>
<keyword evidence="6" id="KW-1185">Reference proteome</keyword>
<reference evidence="5" key="1">
    <citation type="journal article" date="2020" name="Cell">
        <title>Large-Scale Comparative Analyses of Tick Genomes Elucidate Their Genetic Diversity and Vector Capacities.</title>
        <authorList>
            <consortium name="Tick Genome and Microbiome Consortium (TIGMIC)"/>
            <person name="Jia N."/>
            <person name="Wang J."/>
            <person name="Shi W."/>
            <person name="Du L."/>
            <person name="Sun Y."/>
            <person name="Zhan W."/>
            <person name="Jiang J.F."/>
            <person name="Wang Q."/>
            <person name="Zhang B."/>
            <person name="Ji P."/>
            <person name="Bell-Sakyi L."/>
            <person name="Cui X.M."/>
            <person name="Yuan T.T."/>
            <person name="Jiang B.G."/>
            <person name="Yang W.F."/>
            <person name="Lam T.T."/>
            <person name="Chang Q.C."/>
            <person name="Ding S.J."/>
            <person name="Wang X.J."/>
            <person name="Zhu J.G."/>
            <person name="Ruan X.D."/>
            <person name="Zhao L."/>
            <person name="Wei J.T."/>
            <person name="Ye R.Z."/>
            <person name="Que T.C."/>
            <person name="Du C.H."/>
            <person name="Zhou Y.H."/>
            <person name="Cheng J.X."/>
            <person name="Dai P.F."/>
            <person name="Guo W.B."/>
            <person name="Han X.H."/>
            <person name="Huang E.J."/>
            <person name="Li L.F."/>
            <person name="Wei W."/>
            <person name="Gao Y.C."/>
            <person name="Liu J.Z."/>
            <person name="Shao H.Z."/>
            <person name="Wang X."/>
            <person name="Wang C.C."/>
            <person name="Yang T.C."/>
            <person name="Huo Q.B."/>
            <person name="Li W."/>
            <person name="Chen H.Y."/>
            <person name="Chen S.E."/>
            <person name="Zhou L.G."/>
            <person name="Ni X.B."/>
            <person name="Tian J.H."/>
            <person name="Sheng Y."/>
            <person name="Liu T."/>
            <person name="Pan Y.S."/>
            <person name="Xia L.Y."/>
            <person name="Li J."/>
            <person name="Zhao F."/>
            <person name="Cao W.C."/>
        </authorList>
    </citation>
    <scope>NUCLEOTIDE SEQUENCE</scope>
    <source>
        <strain evidence="5">Rmic-2018</strain>
    </source>
</reference>
<dbReference type="EMBL" id="JABSTU010000001">
    <property type="protein sequence ID" value="KAH8040787.1"/>
    <property type="molecule type" value="Genomic_DNA"/>
</dbReference>
<dbReference type="SUPFAM" id="SSF141072">
    <property type="entry name" value="CalX-like"/>
    <property type="match status" value="1"/>
</dbReference>
<sequence length="155" mass="18197">MMRPHRCSYIKVLFCWCDVSRKHLGKNELRGQTFDLRWSWISLAHERYIVNETDSHLVVVLHRRGYLGETAFVGISARNLSARQGLDFSASYARQVQFSPGQTEAEWRLRLLDDASFERHEEFLVVLGQALKAATEYSRTRPWFPCTMQRMVRTD</sequence>
<organism evidence="5 6">
    <name type="scientific">Rhipicephalus microplus</name>
    <name type="common">Cattle tick</name>
    <name type="synonym">Boophilus microplus</name>
    <dbReference type="NCBI Taxonomy" id="6941"/>
    <lineage>
        <taxon>Eukaryota</taxon>
        <taxon>Metazoa</taxon>
        <taxon>Ecdysozoa</taxon>
        <taxon>Arthropoda</taxon>
        <taxon>Chelicerata</taxon>
        <taxon>Arachnida</taxon>
        <taxon>Acari</taxon>
        <taxon>Parasitiformes</taxon>
        <taxon>Ixodida</taxon>
        <taxon>Ixodoidea</taxon>
        <taxon>Ixodidae</taxon>
        <taxon>Rhipicephalinae</taxon>
        <taxon>Rhipicephalus</taxon>
        <taxon>Boophilus</taxon>
    </lineage>
</organism>
<dbReference type="PANTHER" id="PTHR45739:SF8">
    <property type="entry name" value="FRAS1-RELATED EXTRACELLULAR MATRIX PROTEIN 1"/>
    <property type="match status" value="1"/>
</dbReference>
<reference evidence="5" key="2">
    <citation type="submission" date="2021-09" db="EMBL/GenBank/DDBJ databases">
        <authorList>
            <person name="Jia N."/>
            <person name="Wang J."/>
            <person name="Shi W."/>
            <person name="Du L."/>
            <person name="Sun Y."/>
            <person name="Zhan W."/>
            <person name="Jiang J."/>
            <person name="Wang Q."/>
            <person name="Zhang B."/>
            <person name="Ji P."/>
            <person name="Sakyi L.B."/>
            <person name="Cui X."/>
            <person name="Yuan T."/>
            <person name="Jiang B."/>
            <person name="Yang W."/>
            <person name="Lam T.T.-Y."/>
            <person name="Chang Q."/>
            <person name="Ding S."/>
            <person name="Wang X."/>
            <person name="Zhu J."/>
            <person name="Ruan X."/>
            <person name="Zhao L."/>
            <person name="Wei J."/>
            <person name="Que T."/>
            <person name="Du C."/>
            <person name="Cheng J."/>
            <person name="Dai P."/>
            <person name="Han X."/>
            <person name="Huang E."/>
            <person name="Gao Y."/>
            <person name="Liu J."/>
            <person name="Shao H."/>
            <person name="Ye R."/>
            <person name="Li L."/>
            <person name="Wei W."/>
            <person name="Wang X."/>
            <person name="Wang C."/>
            <person name="Huo Q."/>
            <person name="Li W."/>
            <person name="Guo W."/>
            <person name="Chen H."/>
            <person name="Chen S."/>
            <person name="Zhou L."/>
            <person name="Zhou L."/>
            <person name="Ni X."/>
            <person name="Tian J."/>
            <person name="Zhou Y."/>
            <person name="Sheng Y."/>
            <person name="Liu T."/>
            <person name="Pan Y."/>
            <person name="Xia L."/>
            <person name="Li J."/>
            <person name="Zhao F."/>
            <person name="Cao W."/>
        </authorList>
    </citation>
    <scope>NUCLEOTIDE SEQUENCE</scope>
    <source>
        <strain evidence="5">Rmic-2018</strain>
        <tissue evidence="5">Larvae</tissue>
    </source>
</reference>
<gene>
    <name evidence="5" type="ORF">HPB51_012957</name>
</gene>